<organism evidence="2 3">
    <name type="scientific">Methylomonas denitrificans</name>
    <dbReference type="NCBI Taxonomy" id="1538553"/>
    <lineage>
        <taxon>Bacteria</taxon>
        <taxon>Pseudomonadati</taxon>
        <taxon>Pseudomonadota</taxon>
        <taxon>Gammaproteobacteria</taxon>
        <taxon>Methylococcales</taxon>
        <taxon>Methylococcaceae</taxon>
        <taxon>Methylomonas</taxon>
    </lineage>
</organism>
<feature type="domain" description="Hemerythrin-like" evidence="1">
    <location>
        <begin position="4"/>
        <end position="72"/>
    </location>
</feature>
<dbReference type="KEGG" id="mdn:JT25_003010"/>
<reference evidence="2 3" key="1">
    <citation type="journal article" date="2015" name="Environ. Microbiol.">
        <title>Methane oxidation coupled to nitrate reduction under hypoxia by the Gammaproteobacterium Methylomonas denitrificans, sp. nov. type strain FJG1.</title>
        <authorList>
            <person name="Kits K.D."/>
            <person name="Klotz M.G."/>
            <person name="Stein L.Y."/>
        </authorList>
    </citation>
    <scope>NUCLEOTIDE SEQUENCE [LARGE SCALE GENOMIC DNA]</scope>
    <source>
        <strain evidence="2 3">FJG1</strain>
    </source>
</reference>
<dbReference type="EMBL" id="CP014476">
    <property type="protein sequence ID" value="AMK75468.1"/>
    <property type="molecule type" value="Genomic_DNA"/>
</dbReference>
<protein>
    <recommendedName>
        <fullName evidence="1">Hemerythrin-like domain-containing protein</fullName>
    </recommendedName>
</protein>
<sequence>MSVTNTLKSEHQFILQYIDLMEQYARYDAASSSEASTSLLLAKSAEFIEFIHDFADTFHHAKEEDVLFRYLA</sequence>
<dbReference type="AlphaFoldDB" id="A0A140E4Z4"/>
<keyword evidence="3" id="KW-1185">Reference proteome</keyword>
<evidence type="ECO:0000313" key="2">
    <source>
        <dbReference type="EMBL" id="AMK75468.1"/>
    </source>
</evidence>
<dbReference type="Gene3D" id="1.20.120.520">
    <property type="entry name" value="nmb1532 protein domain like"/>
    <property type="match status" value="1"/>
</dbReference>
<evidence type="ECO:0000259" key="1">
    <source>
        <dbReference type="Pfam" id="PF01814"/>
    </source>
</evidence>
<gene>
    <name evidence="2" type="ORF">JT25_003010</name>
</gene>
<dbReference type="InterPro" id="IPR012312">
    <property type="entry name" value="Hemerythrin-like"/>
</dbReference>
<dbReference type="Pfam" id="PF01814">
    <property type="entry name" value="Hemerythrin"/>
    <property type="match status" value="1"/>
</dbReference>
<evidence type="ECO:0000313" key="3">
    <source>
        <dbReference type="Proteomes" id="UP000030512"/>
    </source>
</evidence>
<name>A0A140E4Z4_9GAMM</name>
<accession>A0A140E4Z4</accession>
<proteinExistence type="predicted"/>
<dbReference type="Proteomes" id="UP000030512">
    <property type="component" value="Chromosome"/>
</dbReference>